<evidence type="ECO:0000259" key="2">
    <source>
        <dbReference type="Pfam" id="PF25876"/>
    </source>
</evidence>
<dbReference type="Gene3D" id="1.10.287.470">
    <property type="entry name" value="Helix hairpin bin"/>
    <property type="match status" value="1"/>
</dbReference>
<dbReference type="InterPro" id="IPR006143">
    <property type="entry name" value="RND_pump_MFP"/>
</dbReference>
<gene>
    <name evidence="5" type="ORF">CQW49_11360</name>
</gene>
<evidence type="ECO:0000259" key="3">
    <source>
        <dbReference type="Pfam" id="PF25917"/>
    </source>
</evidence>
<dbReference type="STRING" id="595536.GCA_000178815_02894"/>
<feature type="domain" description="Multidrug resistance protein MdtA-like alpha-helical hairpin" evidence="2">
    <location>
        <begin position="148"/>
        <end position="218"/>
    </location>
</feature>
<keyword evidence="6" id="KW-1185">Reference proteome</keyword>
<dbReference type="Pfam" id="PF25954">
    <property type="entry name" value="Beta-barrel_RND_2"/>
    <property type="match status" value="1"/>
</dbReference>
<dbReference type="NCBIfam" id="TIGR01730">
    <property type="entry name" value="RND_mfp"/>
    <property type="match status" value="1"/>
</dbReference>
<dbReference type="EMBL" id="CP023737">
    <property type="protein sequence ID" value="ATQ68414.1"/>
    <property type="molecule type" value="Genomic_DNA"/>
</dbReference>
<evidence type="ECO:0000259" key="4">
    <source>
        <dbReference type="Pfam" id="PF25954"/>
    </source>
</evidence>
<dbReference type="SUPFAM" id="SSF111369">
    <property type="entry name" value="HlyD-like secretion proteins"/>
    <property type="match status" value="2"/>
</dbReference>
<dbReference type="PANTHER" id="PTHR30469:SF37">
    <property type="entry name" value="RAGD PROTEIN"/>
    <property type="match status" value="1"/>
</dbReference>
<dbReference type="Gene3D" id="2.40.50.100">
    <property type="match status" value="1"/>
</dbReference>
<dbReference type="Pfam" id="PF25917">
    <property type="entry name" value="BSH_RND"/>
    <property type="match status" value="1"/>
</dbReference>
<dbReference type="KEGG" id="mtw:CQW49_11360"/>
<evidence type="ECO:0000256" key="1">
    <source>
        <dbReference type="ARBA" id="ARBA00009477"/>
    </source>
</evidence>
<dbReference type="InterPro" id="IPR058792">
    <property type="entry name" value="Beta-barrel_RND_2"/>
</dbReference>
<dbReference type="InterPro" id="IPR058624">
    <property type="entry name" value="MdtA-like_HH"/>
</dbReference>
<feature type="domain" description="Multidrug resistance protein MdtA-like barrel-sandwich hybrid" evidence="3">
    <location>
        <begin position="94"/>
        <end position="257"/>
    </location>
</feature>
<organism evidence="5 6">
    <name type="scientific">Methylosinus trichosporium (strain ATCC 35070 / NCIMB 11131 / UNIQEM 75 / OB3b)</name>
    <dbReference type="NCBI Taxonomy" id="595536"/>
    <lineage>
        <taxon>Bacteria</taxon>
        <taxon>Pseudomonadati</taxon>
        <taxon>Pseudomonadota</taxon>
        <taxon>Alphaproteobacteria</taxon>
        <taxon>Hyphomicrobiales</taxon>
        <taxon>Methylocystaceae</taxon>
        <taxon>Methylosinus</taxon>
    </lineage>
</organism>
<comment type="similarity">
    <text evidence="1">Belongs to the membrane fusion protein (MFP) (TC 8.A.1) family.</text>
</comment>
<reference evidence="6" key="1">
    <citation type="submission" date="2017-10" db="EMBL/GenBank/DDBJ databases">
        <title>Completed PacBio SMRT sequence of Methylosinus trichosporium OB3b reveals presence of a third large plasmid.</title>
        <authorList>
            <person name="Charles T.C."/>
            <person name="Lynch M.D.J."/>
            <person name="Heil J.R."/>
            <person name="Cheng J."/>
        </authorList>
    </citation>
    <scope>NUCLEOTIDE SEQUENCE [LARGE SCALE GENOMIC DNA]</scope>
    <source>
        <strain evidence="6">OB3b</strain>
    </source>
</reference>
<dbReference type="Pfam" id="PF25876">
    <property type="entry name" value="HH_MFP_RND"/>
    <property type="match status" value="1"/>
</dbReference>
<dbReference type="RefSeq" id="WP_003614189.1">
    <property type="nucleotide sequence ID" value="NZ_ADVE02000001.1"/>
</dbReference>
<dbReference type="GO" id="GO:1990281">
    <property type="term" value="C:efflux pump complex"/>
    <property type="evidence" value="ECO:0007669"/>
    <property type="project" value="TreeGrafter"/>
</dbReference>
<name>A0A2D2D0E4_METT3</name>
<proteinExistence type="inferred from homology"/>
<dbReference type="Gene3D" id="2.40.420.20">
    <property type="match status" value="1"/>
</dbReference>
<evidence type="ECO:0000313" key="5">
    <source>
        <dbReference type="EMBL" id="ATQ68414.1"/>
    </source>
</evidence>
<accession>A0A2D2D0E4</accession>
<dbReference type="PANTHER" id="PTHR30469">
    <property type="entry name" value="MULTIDRUG RESISTANCE PROTEIN MDTA"/>
    <property type="match status" value="1"/>
</dbReference>
<sequence length="422" mass="45258">MTDTPHPRGPLAPVPVAGAREKPRLRKGPLLLIALLLLGVLWRGAVRHADRDREAGAFQQAQADAVLSLRVAEVKKIAGPYHIELPAQTLAFEQARLFARATGYIAERRVDIGSKVKQGDLLLRIAAPDLDQQYAQAKANLALSKAQLLQSKAQVEQTKANLNLAKITYGRASTLAKNNYESKQNADNARATVETQTANLQSAEAGVAVAQATIDANQANLDRLAQLVGFKDVTAPFKGVVTVRNVDIGDLVSADANGGTALFQLARDDVLRVQVSAPQAEAQGLVDGLEARILSTELGKTFKGRVTRNAVSLDPASRTLLTEIDIPNPTGELRPGQFVRVVLDIPRVRAHVNVPAPAILFGAQGPRVAVVGKDDVIRMASIVIARDYGTSVDVEEGLSGDERVVLDPPVDIRDGRKVTIRQ</sequence>
<dbReference type="GO" id="GO:0015562">
    <property type="term" value="F:efflux transmembrane transporter activity"/>
    <property type="evidence" value="ECO:0007669"/>
    <property type="project" value="TreeGrafter"/>
</dbReference>
<dbReference type="AlphaFoldDB" id="A0A2D2D0E4"/>
<protein>
    <submittedName>
        <fullName evidence="5">Efflux RND transporter periplasmic adaptor subunit</fullName>
    </submittedName>
</protein>
<evidence type="ECO:0000313" key="6">
    <source>
        <dbReference type="Proteomes" id="UP000230709"/>
    </source>
</evidence>
<dbReference type="Gene3D" id="2.40.30.170">
    <property type="match status" value="1"/>
</dbReference>
<dbReference type="Proteomes" id="UP000230709">
    <property type="component" value="Chromosome"/>
</dbReference>
<dbReference type="InterPro" id="IPR058625">
    <property type="entry name" value="MdtA-like_BSH"/>
</dbReference>
<feature type="domain" description="CusB-like beta-barrel" evidence="4">
    <location>
        <begin position="273"/>
        <end position="343"/>
    </location>
</feature>